<name>A0A1C0AG45_9FIRM</name>
<organism evidence="1 2">
    <name type="scientific">Criibacterium bergeronii</name>
    <dbReference type="NCBI Taxonomy" id="1871336"/>
    <lineage>
        <taxon>Bacteria</taxon>
        <taxon>Bacillati</taxon>
        <taxon>Bacillota</taxon>
        <taxon>Clostridia</taxon>
        <taxon>Peptostreptococcales</taxon>
        <taxon>Filifactoraceae</taxon>
        <taxon>Criibacterium</taxon>
    </lineage>
</organism>
<protein>
    <submittedName>
        <fullName evidence="1">Uncharacterized protein</fullName>
    </submittedName>
</protein>
<dbReference type="STRING" id="1871336.BBG48_06535"/>
<reference evidence="1 2" key="1">
    <citation type="journal article" date="2016" name="Genome Announc.">
        <title>Draft Genome Sequence of Criibacterium bergeronii gen. nov., sp. nov., Strain CCRI-22567T, Isolated from a Vaginal Sample from a Woman with Bacterial Vaginosis.</title>
        <authorList>
            <person name="Maheux A.F."/>
            <person name="Berube E."/>
            <person name="Boudreau D.K."/>
            <person name="Raymond F."/>
            <person name="Corbeil J."/>
            <person name="Roy P.H."/>
            <person name="Boissinot M."/>
            <person name="Omar R.F."/>
        </authorList>
    </citation>
    <scope>NUCLEOTIDE SEQUENCE [LARGE SCALE GENOMIC DNA]</scope>
    <source>
        <strain evidence="1 2">CCRI-22567</strain>
    </source>
</reference>
<dbReference type="EMBL" id="MBEW02000007">
    <property type="protein sequence ID" value="RDY21428.1"/>
    <property type="molecule type" value="Genomic_DNA"/>
</dbReference>
<dbReference type="RefSeq" id="WP_068913618.1">
    <property type="nucleotide sequence ID" value="NZ_MBEW02000007.1"/>
</dbReference>
<proteinExistence type="predicted"/>
<evidence type="ECO:0000313" key="2">
    <source>
        <dbReference type="Proteomes" id="UP000093352"/>
    </source>
</evidence>
<evidence type="ECO:0000313" key="1">
    <source>
        <dbReference type="EMBL" id="RDY21428.1"/>
    </source>
</evidence>
<comment type="caution">
    <text evidence="1">The sequence shown here is derived from an EMBL/GenBank/DDBJ whole genome shotgun (WGS) entry which is preliminary data.</text>
</comment>
<sequence>MLFTNLRALLIQEANKEKEETTLFIKKGYCFSWSEEHRKESDNGLRRHSTATRWEQYQNGNISREKAEELAIKRAMKQHDKQLNEALKLLQSVENAEELNYINISIDWVSSRTWGNNPHVEAFIDGKMFTGSASGCGYDKESAAVAQALNKSYRVLKVLYTLKENGLQEGKNTNGDILGYGSGYGVFPAFEGGVGVNCFWQILEKVGYKVESHHGKRSDFYNITKES</sequence>
<dbReference type="Proteomes" id="UP000093352">
    <property type="component" value="Unassembled WGS sequence"/>
</dbReference>
<dbReference type="AlphaFoldDB" id="A0A1C0AG45"/>
<accession>A0A1C0AG45</accession>
<keyword evidence="2" id="KW-1185">Reference proteome</keyword>
<gene>
    <name evidence="1" type="ORF">BBG48_004730</name>
</gene>